<reference evidence="2 3" key="1">
    <citation type="submission" date="2024-04" db="EMBL/GenBank/DDBJ databases">
        <title>Phyllosticta paracitricarpa is synonymous to the EU quarantine fungus P. citricarpa based on phylogenomic analyses.</title>
        <authorList>
            <consortium name="Lawrence Berkeley National Laboratory"/>
            <person name="Van Ingen-Buijs V.A."/>
            <person name="Van Westerhoven A.C."/>
            <person name="Haridas S."/>
            <person name="Skiadas P."/>
            <person name="Martin F."/>
            <person name="Groenewald J.Z."/>
            <person name="Crous P.W."/>
            <person name="Seidl M.F."/>
        </authorList>
    </citation>
    <scope>NUCLEOTIDE SEQUENCE [LARGE SCALE GENOMIC DNA]</scope>
    <source>
        <strain evidence="2 3">CBS 123371</strain>
    </source>
</reference>
<dbReference type="Proteomes" id="UP001363622">
    <property type="component" value="Unassembled WGS sequence"/>
</dbReference>
<feature type="compositionally biased region" description="Low complexity" evidence="1">
    <location>
        <begin position="1052"/>
        <end position="1067"/>
    </location>
</feature>
<feature type="compositionally biased region" description="Pro residues" evidence="1">
    <location>
        <begin position="199"/>
        <end position="211"/>
    </location>
</feature>
<feature type="compositionally biased region" description="Low complexity" evidence="1">
    <location>
        <begin position="71"/>
        <end position="83"/>
    </location>
</feature>
<feature type="compositionally biased region" description="Polar residues" evidence="1">
    <location>
        <begin position="934"/>
        <end position="943"/>
    </location>
</feature>
<feature type="compositionally biased region" description="Polar residues" evidence="1">
    <location>
        <begin position="590"/>
        <end position="610"/>
    </location>
</feature>
<feature type="compositionally biased region" description="Polar residues" evidence="1">
    <location>
        <begin position="90"/>
        <end position="112"/>
    </location>
</feature>
<evidence type="ECO:0000256" key="1">
    <source>
        <dbReference type="SAM" id="MobiDB-lite"/>
    </source>
</evidence>
<feature type="compositionally biased region" description="Basic and acidic residues" evidence="1">
    <location>
        <begin position="348"/>
        <end position="362"/>
    </location>
</feature>
<protein>
    <submittedName>
        <fullName evidence="2">Uncharacterized protein</fullName>
    </submittedName>
</protein>
<dbReference type="EMBL" id="JBBPHU010000007">
    <property type="protein sequence ID" value="KAK7515647.1"/>
    <property type="molecule type" value="Genomic_DNA"/>
</dbReference>
<feature type="compositionally biased region" description="Basic and acidic residues" evidence="1">
    <location>
        <begin position="492"/>
        <end position="503"/>
    </location>
</feature>
<feature type="compositionally biased region" description="Polar residues" evidence="1">
    <location>
        <begin position="1027"/>
        <end position="1044"/>
    </location>
</feature>
<feature type="compositionally biased region" description="Basic and acidic residues" evidence="1">
    <location>
        <begin position="577"/>
        <end position="587"/>
    </location>
</feature>
<feature type="compositionally biased region" description="Low complexity" evidence="1">
    <location>
        <begin position="505"/>
        <end position="517"/>
    </location>
</feature>
<keyword evidence="3" id="KW-1185">Reference proteome</keyword>
<feature type="compositionally biased region" description="Polar residues" evidence="1">
    <location>
        <begin position="1284"/>
        <end position="1302"/>
    </location>
</feature>
<feature type="region of interest" description="Disordered" evidence="1">
    <location>
        <begin position="427"/>
        <end position="1331"/>
    </location>
</feature>
<feature type="compositionally biased region" description="Polar residues" evidence="1">
    <location>
        <begin position="566"/>
        <end position="575"/>
    </location>
</feature>
<feature type="compositionally biased region" description="Low complexity" evidence="1">
    <location>
        <begin position="450"/>
        <end position="459"/>
    </location>
</feature>
<organism evidence="2 3">
    <name type="scientific">Phyllosticta citriasiana</name>
    <dbReference type="NCBI Taxonomy" id="595635"/>
    <lineage>
        <taxon>Eukaryota</taxon>
        <taxon>Fungi</taxon>
        <taxon>Dikarya</taxon>
        <taxon>Ascomycota</taxon>
        <taxon>Pezizomycotina</taxon>
        <taxon>Dothideomycetes</taxon>
        <taxon>Dothideomycetes incertae sedis</taxon>
        <taxon>Botryosphaeriales</taxon>
        <taxon>Phyllostictaceae</taxon>
        <taxon>Phyllosticta</taxon>
    </lineage>
</organism>
<feature type="compositionally biased region" description="Acidic residues" evidence="1">
    <location>
        <begin position="688"/>
        <end position="698"/>
    </location>
</feature>
<feature type="compositionally biased region" description="Acidic residues" evidence="1">
    <location>
        <begin position="1118"/>
        <end position="1130"/>
    </location>
</feature>
<comment type="caution">
    <text evidence="2">The sequence shown here is derived from an EMBL/GenBank/DDBJ whole genome shotgun (WGS) entry which is preliminary data.</text>
</comment>
<gene>
    <name evidence="2" type="ORF">IWZ03DRAFT_313510</name>
</gene>
<feature type="compositionally biased region" description="Low complexity" evidence="1">
    <location>
        <begin position="307"/>
        <end position="322"/>
    </location>
</feature>
<sequence length="1331" mass="142964">MFKNRRRAVSGPPQKTTPSPNAALAASQAFLKSKSSNGDLSSAAAAAALRSHSTTPVPVASVQTKRMQRKGSTASGASGGAASPPGVRRQASSGSMSERTFRTPSPSVVQNKSRARALSAMDIDIPPVPALPQNLESHKRNKSTGSSPMKVLAPTPRTPGRRQIRLDEEADADGTSTASHSPEAEVGRRSSVNFSRPISPRPTPPSSPPPARVGHSGWFTGPIVSDVKPRGNVRRTSSVPSMAAGGLYDSRHNLANSSGLKAKSPREMGSSAEKLSGNVVSGHLQGQARSKTPPRKPTIDLPATPQSSSSASDLSAESDLSSPQSRQAMRFVRKPSTVEESPEAEDLEERRLEKAFDPEASRARRVPARDLPSAEFKRTRAVSQPVPSTGLRVDSMTLQPATRYSHERNTSISPARSAHFALNAVDVSSGVRHQPPPRSISPIKSALKHSPSSSVRTSSPKGHGKASSDAGSDSGSLDLQRSRQIKKGTRVSFEDNRAIKEDDASISSSNSLDQSSSRWGGRSVQGKDNVSEDVMKPRPTLPSFGSVRRGRQDGDEELAEKVTEYVPSSMSSSHTMVDPHDDRDIKSYEYASQSGKTRQQSSSGMKTTEGSEYASDDASTVESPDSEQFHAISKGYGNGKLEPSTRKLETLVEMPMDVPQIAVQPATPGTEREEEEAFDMPGSWSVDEQPEDTQEDPEPLSASNLQKLLKDQDLNDQGQNSEDESSEGESIYSDAAEDLSQLEGGFASLDAIVQGPPPSSLNAAMASHARDEKPCQNNEPKRKAESRENRVKKQRNEEMDTANIPTSTELSAESLPRGFSQRKKKAKIVPEPLVVAAPKTARRSPTPRAANVQPRKPALKTTMRVEKPQPPQRTTSGAKMRTTMRTPMRGPGPSGGLAASRYAHVDLPEPRSALQKKKIPMGVSASIGRPNSALPPSSKNRITSMPPLARSPSNDSDVSASSFQRSRPPSSMRGKYTMRSGMRDSLVELPSRQQTRPISPPMSSPKSLSIRSLSPTGSFFGKKKMSTPCQPQYAQRASAPSTPKASRFSRIAKPNSAKPKAPAMSALKKSRFADSDDEEEPGLPVFRSRIADSDDEDDIPQMPSDLRPVRGIPRRDDDGDSTELEDESDMGEPNSPPSLTKRSGGKSRTKPEAAASDNGETSLTDPRSSRKGGLMDSKWATDGEAPPKKSKRGLFGLGKKRESSLPRPSTSNGATFTGKDDTVLAVEPPSQTSSDQRRHTLLSNAEESWPLAAEEKQTEEPGSVRGRPMTADASVRTKPKLSKRWSSAISPMGKSSNGSQEQIGRASDVPVGRSGKKKKFPGLRKAFGLKD</sequence>
<evidence type="ECO:0000313" key="3">
    <source>
        <dbReference type="Proteomes" id="UP001363622"/>
    </source>
</evidence>
<name>A0ABR1KIV0_9PEZI</name>
<feature type="compositionally biased region" description="Low complexity" evidence="1">
    <location>
        <begin position="951"/>
        <end position="962"/>
    </location>
</feature>
<feature type="compositionally biased region" description="Low complexity" evidence="1">
    <location>
        <begin position="467"/>
        <end position="479"/>
    </location>
</feature>
<feature type="compositionally biased region" description="Low complexity" evidence="1">
    <location>
        <begin position="1004"/>
        <end position="1015"/>
    </location>
</feature>
<feature type="compositionally biased region" description="Polar residues" evidence="1">
    <location>
        <begin position="1206"/>
        <end position="1215"/>
    </location>
</feature>
<proteinExistence type="predicted"/>
<feature type="compositionally biased region" description="Basic and acidic residues" evidence="1">
    <location>
        <begin position="768"/>
        <end position="798"/>
    </location>
</feature>
<feature type="compositionally biased region" description="Polar residues" evidence="1">
    <location>
        <begin position="51"/>
        <end position="65"/>
    </location>
</feature>
<feature type="region of interest" description="Disordered" evidence="1">
    <location>
        <begin position="1"/>
        <end position="415"/>
    </location>
</feature>
<evidence type="ECO:0000313" key="2">
    <source>
        <dbReference type="EMBL" id="KAK7515647.1"/>
    </source>
</evidence>
<accession>A0ABR1KIV0</accession>